<gene>
    <name evidence="2" type="ORF">LCGC14_2842880</name>
</gene>
<reference evidence="2" key="1">
    <citation type="journal article" date="2015" name="Nature">
        <title>Complex archaea that bridge the gap between prokaryotes and eukaryotes.</title>
        <authorList>
            <person name="Spang A."/>
            <person name="Saw J.H."/>
            <person name="Jorgensen S.L."/>
            <person name="Zaremba-Niedzwiedzka K."/>
            <person name="Martijn J."/>
            <person name="Lind A.E."/>
            <person name="van Eijk R."/>
            <person name="Schleper C."/>
            <person name="Guy L."/>
            <person name="Ettema T.J."/>
        </authorList>
    </citation>
    <scope>NUCLEOTIDE SEQUENCE</scope>
</reference>
<organism evidence="2">
    <name type="scientific">marine sediment metagenome</name>
    <dbReference type="NCBI Taxonomy" id="412755"/>
    <lineage>
        <taxon>unclassified sequences</taxon>
        <taxon>metagenomes</taxon>
        <taxon>ecological metagenomes</taxon>
    </lineage>
</organism>
<feature type="transmembrane region" description="Helical" evidence="1">
    <location>
        <begin position="7"/>
        <end position="25"/>
    </location>
</feature>
<accession>A0A0F8YAR5</accession>
<keyword evidence="1" id="KW-1133">Transmembrane helix</keyword>
<keyword evidence="1" id="KW-0472">Membrane</keyword>
<comment type="caution">
    <text evidence="2">The sequence shown here is derived from an EMBL/GenBank/DDBJ whole genome shotgun (WGS) entry which is preliminary data.</text>
</comment>
<keyword evidence="1" id="KW-0812">Transmembrane</keyword>
<protein>
    <submittedName>
        <fullName evidence="2">Uncharacterized protein</fullName>
    </submittedName>
</protein>
<evidence type="ECO:0000313" key="2">
    <source>
        <dbReference type="EMBL" id="KKK78507.1"/>
    </source>
</evidence>
<dbReference type="EMBL" id="LAZR01054462">
    <property type="protein sequence ID" value="KKK78507.1"/>
    <property type="molecule type" value="Genomic_DNA"/>
</dbReference>
<dbReference type="AlphaFoldDB" id="A0A0F8YAR5"/>
<proteinExistence type="predicted"/>
<feature type="transmembrane region" description="Helical" evidence="1">
    <location>
        <begin position="37"/>
        <end position="60"/>
    </location>
</feature>
<evidence type="ECO:0000256" key="1">
    <source>
        <dbReference type="SAM" id="Phobius"/>
    </source>
</evidence>
<name>A0A0F8YAR5_9ZZZZ</name>
<sequence>MKTWYGLMSYIIVLILTIPFIKHLGEWQEEYILDIKLLLFGWILFTGIWAVGYFSGRYFFK</sequence>